<proteinExistence type="predicted"/>
<dbReference type="AlphaFoldDB" id="W6M671"/>
<name>W6M671_9GAMM</name>
<dbReference type="EMBL" id="CBTJ020000020">
    <property type="protein sequence ID" value="CDI01245.1"/>
    <property type="molecule type" value="Genomic_DNA"/>
</dbReference>
<evidence type="ECO:0000313" key="1">
    <source>
        <dbReference type="EMBL" id="CDI01245.1"/>
    </source>
</evidence>
<keyword evidence="2" id="KW-1185">Reference proteome</keyword>
<protein>
    <submittedName>
        <fullName evidence="1">Uncharacterized protein</fullName>
    </submittedName>
</protein>
<gene>
    <name evidence="1" type="ORF">BN873_150033</name>
</gene>
<dbReference type="RefSeq" id="WP_048670363.1">
    <property type="nucleotide sequence ID" value="NZ_CBTJ020000020.1"/>
</dbReference>
<accession>W6M671</accession>
<evidence type="ECO:0000313" key="2">
    <source>
        <dbReference type="Proteomes" id="UP000035760"/>
    </source>
</evidence>
<dbReference type="STRING" id="1400863.BN873_150033"/>
<sequence>MSAQQLFDVLLSIKTDEKSGKLYIYVKESNTRHIGTIIVGNGEISSITFLRKTGGLALEEILSLNVEGVVFLQQSGVAANEKSPDAPAIHTVLWNLKNKLTSSGIGVGGLKTADIRKEVEEILKKIYGPGIIKEIDRIANTYLIEQNPEGFLEQCKLKAQLMLSKDQVEKLFKPLYEKLKT</sequence>
<reference evidence="1" key="2">
    <citation type="submission" date="2014-03" db="EMBL/GenBank/DDBJ databases">
        <title>Candidatus Competibacter-lineage genomes retrieved from metagenomes reveal functional metabolic diversity.</title>
        <authorList>
            <person name="McIlroy S.J."/>
            <person name="Albertsen M."/>
            <person name="Andresen E.K."/>
            <person name="Saunders A.M."/>
            <person name="Kristiansen R."/>
            <person name="Stokholm-Bjerregaard M."/>
            <person name="Nielsen K.L."/>
            <person name="Nielsen P.H."/>
        </authorList>
    </citation>
    <scope>NUCLEOTIDE SEQUENCE</scope>
    <source>
        <strain evidence="1">Run_A_D11</strain>
    </source>
</reference>
<organism evidence="1 2">
    <name type="scientific">Candidatus Competibacter denitrificans Run_A_D11</name>
    <dbReference type="NCBI Taxonomy" id="1400863"/>
    <lineage>
        <taxon>Bacteria</taxon>
        <taxon>Pseudomonadati</taxon>
        <taxon>Pseudomonadota</taxon>
        <taxon>Gammaproteobacteria</taxon>
        <taxon>Candidatus Competibacteraceae</taxon>
        <taxon>Candidatus Competibacter</taxon>
    </lineage>
</organism>
<comment type="caution">
    <text evidence="1">The sequence shown here is derived from an EMBL/GenBank/DDBJ whole genome shotgun (WGS) entry which is preliminary data.</text>
</comment>
<dbReference type="Proteomes" id="UP000035760">
    <property type="component" value="Unassembled WGS sequence"/>
</dbReference>
<reference evidence="1" key="1">
    <citation type="submission" date="2013-07" db="EMBL/GenBank/DDBJ databases">
        <authorList>
            <person name="McIlroy S."/>
        </authorList>
    </citation>
    <scope>NUCLEOTIDE SEQUENCE [LARGE SCALE GENOMIC DNA]</scope>
    <source>
        <strain evidence="1">Run_A_D11</strain>
    </source>
</reference>